<dbReference type="AlphaFoldDB" id="A0A2A7UXG4"/>
<protein>
    <recommendedName>
        <fullName evidence="3">Osmotically inducible protein OsmC</fullName>
    </recommendedName>
</protein>
<dbReference type="InterPro" id="IPR003718">
    <property type="entry name" value="OsmC/Ohr_fam"/>
</dbReference>
<keyword evidence="2" id="KW-1185">Reference proteome</keyword>
<gene>
    <name evidence="1" type="ORF">CRM82_16180</name>
</gene>
<reference evidence="2" key="1">
    <citation type="submission" date="2017-09" db="EMBL/GenBank/DDBJ databases">
        <title>FDA dAtabase for Regulatory Grade micrObial Sequences (FDA-ARGOS): Supporting development and validation of Infectious Disease Dx tests.</title>
        <authorList>
            <person name="Minogue T."/>
            <person name="Wolcott M."/>
            <person name="Wasieloski L."/>
            <person name="Aguilar W."/>
            <person name="Moore D."/>
            <person name="Tallon L."/>
            <person name="Sadzewicz L."/>
            <person name="Ott S."/>
            <person name="Zhao X."/>
            <person name="Nagaraj S."/>
            <person name="Vavikolanu K."/>
            <person name="Aluvathingal J."/>
            <person name="Nadendla S."/>
            <person name="Sichtig H."/>
        </authorList>
    </citation>
    <scope>NUCLEOTIDE SEQUENCE [LARGE SCALE GENOMIC DNA]</scope>
    <source>
        <strain evidence="2">FDAARGOS_394</strain>
    </source>
</reference>
<dbReference type="RefSeq" id="WP_066533284.1">
    <property type="nucleotide sequence ID" value="NZ_PDEA01000001.1"/>
</dbReference>
<name>A0A2A7UXG4_COMTR</name>
<dbReference type="EMBL" id="PDEA01000001">
    <property type="protein sequence ID" value="PEH89937.1"/>
    <property type="molecule type" value="Genomic_DNA"/>
</dbReference>
<dbReference type="PANTHER" id="PTHR34352:SF1">
    <property type="entry name" value="PROTEIN YHFA"/>
    <property type="match status" value="1"/>
</dbReference>
<evidence type="ECO:0000313" key="1">
    <source>
        <dbReference type="EMBL" id="PEH89937.1"/>
    </source>
</evidence>
<dbReference type="PANTHER" id="PTHR34352">
    <property type="entry name" value="PROTEIN YHFA"/>
    <property type="match status" value="1"/>
</dbReference>
<sequence length="162" mass="16978">MDCTLTLVTDGTTPFFQVQNSGPEPLHIRAPALQQVSTTAPDAPEPAGAVPAAASGTAAPQLASPLEVMLSGATGCSAYDITNRLQERGIHVTAMTVHTQAERATTAPRVFTSVHLHYRITAPQADREAVASVVDMSVHAHCSALGILKHTARIGYTLDLTV</sequence>
<comment type="caution">
    <text evidence="1">The sequence shown here is derived from an EMBL/GenBank/DDBJ whole genome shotgun (WGS) entry which is preliminary data.</text>
</comment>
<proteinExistence type="predicted"/>
<dbReference type="InterPro" id="IPR015946">
    <property type="entry name" value="KH_dom-like_a/b"/>
</dbReference>
<dbReference type="STRING" id="1219032.GCA_001515545_00602"/>
<accession>A0A2A7UXG4</accession>
<dbReference type="GeneID" id="80802164"/>
<dbReference type="Gene3D" id="3.30.300.20">
    <property type="match status" value="1"/>
</dbReference>
<dbReference type="Pfam" id="PF02566">
    <property type="entry name" value="OsmC"/>
    <property type="match status" value="1"/>
</dbReference>
<evidence type="ECO:0008006" key="3">
    <source>
        <dbReference type="Google" id="ProtNLM"/>
    </source>
</evidence>
<evidence type="ECO:0000313" key="2">
    <source>
        <dbReference type="Proteomes" id="UP000220246"/>
    </source>
</evidence>
<dbReference type="InterPro" id="IPR036102">
    <property type="entry name" value="OsmC/Ohrsf"/>
</dbReference>
<organism evidence="1 2">
    <name type="scientific">Comamonas terrigena</name>
    <dbReference type="NCBI Taxonomy" id="32013"/>
    <lineage>
        <taxon>Bacteria</taxon>
        <taxon>Pseudomonadati</taxon>
        <taxon>Pseudomonadota</taxon>
        <taxon>Betaproteobacteria</taxon>
        <taxon>Burkholderiales</taxon>
        <taxon>Comamonadaceae</taxon>
        <taxon>Comamonas</taxon>
    </lineage>
</organism>
<dbReference type="OrthoDB" id="9804010at2"/>
<dbReference type="Proteomes" id="UP000220246">
    <property type="component" value="Unassembled WGS sequence"/>
</dbReference>
<dbReference type="SUPFAM" id="SSF82784">
    <property type="entry name" value="OsmC-like"/>
    <property type="match status" value="1"/>
</dbReference>